<keyword evidence="14" id="KW-1185">Reference proteome</keyword>
<comment type="pathway">
    <text evidence="4">Lipid metabolism.</text>
</comment>
<evidence type="ECO:0000256" key="10">
    <source>
        <dbReference type="ARBA" id="ARBA00048109"/>
    </source>
</evidence>
<evidence type="ECO:0000259" key="13">
    <source>
        <dbReference type="Pfam" id="PF06974"/>
    </source>
</evidence>
<feature type="region of interest" description="Disordered" evidence="11">
    <location>
        <begin position="1"/>
        <end position="22"/>
    </location>
</feature>
<name>A0ABM3RTZ3_SPIOL</name>
<dbReference type="Pfam" id="PF06974">
    <property type="entry name" value="WS_DGAT_C"/>
    <property type="match status" value="1"/>
</dbReference>
<feature type="domain" description="O-acyltransferase WSD1 C-terminal" evidence="13">
    <location>
        <begin position="331"/>
        <end position="477"/>
    </location>
</feature>
<dbReference type="GO" id="GO:0016746">
    <property type="term" value="F:acyltransferase activity"/>
    <property type="evidence" value="ECO:0007669"/>
    <property type="project" value="UniProtKB-KW"/>
</dbReference>
<keyword evidence="7 15" id="KW-0012">Acyltransferase</keyword>
<dbReference type="InterPro" id="IPR009721">
    <property type="entry name" value="O-acyltransferase_WSD1_C"/>
</dbReference>
<evidence type="ECO:0000256" key="5">
    <source>
        <dbReference type="ARBA" id="ARBA00022679"/>
    </source>
</evidence>
<protein>
    <submittedName>
        <fullName evidence="15">Wax ester synthase/diacylglycerol acyltransferase 4</fullName>
    </submittedName>
</protein>
<dbReference type="GeneID" id="110796883"/>
<organism evidence="14 15">
    <name type="scientific">Spinacia oleracea</name>
    <name type="common">Spinach</name>
    <dbReference type="NCBI Taxonomy" id="3562"/>
    <lineage>
        <taxon>Eukaryota</taxon>
        <taxon>Viridiplantae</taxon>
        <taxon>Streptophyta</taxon>
        <taxon>Embryophyta</taxon>
        <taxon>Tracheophyta</taxon>
        <taxon>Spermatophyta</taxon>
        <taxon>Magnoliopsida</taxon>
        <taxon>eudicotyledons</taxon>
        <taxon>Gunneridae</taxon>
        <taxon>Pentapetalae</taxon>
        <taxon>Caryophyllales</taxon>
        <taxon>Chenopodiaceae</taxon>
        <taxon>Chenopodioideae</taxon>
        <taxon>Anserineae</taxon>
        <taxon>Spinacia</taxon>
    </lineage>
</organism>
<keyword evidence="5" id="KW-0808">Transferase</keyword>
<keyword evidence="6" id="KW-0256">Endoplasmic reticulum</keyword>
<accession>A0ABM3RTZ3</accession>
<comment type="subcellular location">
    <subcellularLocation>
        <location evidence="1">Cell membrane</location>
        <topology evidence="1">Single-pass membrane protein</topology>
    </subcellularLocation>
    <subcellularLocation>
        <location evidence="2">Endoplasmic reticulum membrane</location>
    </subcellularLocation>
</comment>
<dbReference type="Pfam" id="PF03007">
    <property type="entry name" value="WS_DGAT_cat"/>
    <property type="match status" value="1"/>
</dbReference>
<dbReference type="Proteomes" id="UP000813463">
    <property type="component" value="Chromosome 4"/>
</dbReference>
<dbReference type="InterPro" id="IPR045034">
    <property type="entry name" value="O-acyltransferase_WSD1-like"/>
</dbReference>
<comment type="pathway">
    <text evidence="3">Glycerolipid metabolism; triacylglycerol biosynthesis.</text>
</comment>
<dbReference type="InterPro" id="IPR004255">
    <property type="entry name" value="O-acyltransferase_WSD1_N"/>
</dbReference>
<gene>
    <name evidence="15" type="primary">LOC110796883</name>
</gene>
<evidence type="ECO:0000256" key="1">
    <source>
        <dbReference type="ARBA" id="ARBA00004162"/>
    </source>
</evidence>
<dbReference type="RefSeq" id="XP_056699093.1">
    <property type="nucleotide sequence ID" value="XM_056843115.1"/>
</dbReference>
<feature type="domain" description="O-acyltransferase WSD1-like N-terminal" evidence="12">
    <location>
        <begin position="112"/>
        <end position="277"/>
    </location>
</feature>
<comment type="similarity">
    <text evidence="8">In the N-terminal section; belongs to the long-chain O-acyltransferase family.</text>
</comment>
<evidence type="ECO:0000256" key="9">
    <source>
        <dbReference type="ARBA" id="ARBA00047604"/>
    </source>
</evidence>
<comment type="catalytic activity">
    <reaction evidence="10">
        <text>an acyl-CoA + a 1,2-diacyl-sn-glycerol = a triacyl-sn-glycerol + CoA</text>
        <dbReference type="Rhea" id="RHEA:10868"/>
        <dbReference type="ChEBI" id="CHEBI:17815"/>
        <dbReference type="ChEBI" id="CHEBI:57287"/>
        <dbReference type="ChEBI" id="CHEBI:58342"/>
        <dbReference type="ChEBI" id="CHEBI:64615"/>
        <dbReference type="EC" id="2.3.1.20"/>
    </reaction>
</comment>
<reference evidence="15" key="2">
    <citation type="submission" date="2025-08" db="UniProtKB">
        <authorList>
            <consortium name="RefSeq"/>
        </authorList>
    </citation>
    <scope>IDENTIFICATION</scope>
    <source>
        <tissue evidence="15">Leaf</tissue>
    </source>
</reference>
<evidence type="ECO:0000256" key="7">
    <source>
        <dbReference type="ARBA" id="ARBA00023315"/>
    </source>
</evidence>
<evidence type="ECO:0000256" key="6">
    <source>
        <dbReference type="ARBA" id="ARBA00022824"/>
    </source>
</evidence>
<sequence length="486" mass="55469">MKLRVKTKVKSPKSSDEGCEPVSPTSECFLTMSVTSYILCFFELEFPPHFPSIYAFLNDVFLNVHPRFSSIVVKDAKGKKKWKKIEVNIKDHVKIPLLNKDNISTEEEYSTQYDDYISEIATSEIAVDKPLWELHIFNYPTKKSVSTLIFKFHHGIADGTSLMGVVLSCIQRSDDPSKPLTFPSRTTSIRPKENKNSHTQTIMKLFNIVPQFMASIFYSFYDLGQSLRLLHSEDDPTPIRSGYAKINQHYRICTVNLFLTDVKRIKTILGVTVNDVVIGIIFLGTRLYMQEMNNGRLKNTRSTVLITLNTRNDKGYARPEEMREKNTKVPWGNRFSLVELRITNLEEEDFKNPLKFILKAHKLIKRKKNTPFAQNLMTSFFGAVRTCRGLQAATRTFERRFNNSSFLVTNMIGPTEKMSLASHPIKGFYFMPTGLLSSLTVSVMSYMQTLTIGLAVEEGVIDHQRLITCVEKAFQLISQAATTTSN</sequence>
<evidence type="ECO:0000256" key="2">
    <source>
        <dbReference type="ARBA" id="ARBA00004586"/>
    </source>
</evidence>
<evidence type="ECO:0000256" key="11">
    <source>
        <dbReference type="SAM" id="MobiDB-lite"/>
    </source>
</evidence>
<evidence type="ECO:0000256" key="3">
    <source>
        <dbReference type="ARBA" id="ARBA00004771"/>
    </source>
</evidence>
<reference evidence="14" key="1">
    <citation type="journal article" date="2021" name="Nat. Commun.">
        <title>Genomic analyses provide insights into spinach domestication and the genetic basis of agronomic traits.</title>
        <authorList>
            <person name="Cai X."/>
            <person name="Sun X."/>
            <person name="Xu C."/>
            <person name="Sun H."/>
            <person name="Wang X."/>
            <person name="Ge C."/>
            <person name="Zhang Z."/>
            <person name="Wang Q."/>
            <person name="Fei Z."/>
            <person name="Jiao C."/>
            <person name="Wang Q."/>
        </authorList>
    </citation>
    <scope>NUCLEOTIDE SEQUENCE [LARGE SCALE GENOMIC DNA]</scope>
    <source>
        <strain evidence="14">cv. Varoflay</strain>
    </source>
</reference>
<feature type="compositionally biased region" description="Basic residues" evidence="11">
    <location>
        <begin position="1"/>
        <end position="11"/>
    </location>
</feature>
<evidence type="ECO:0000313" key="14">
    <source>
        <dbReference type="Proteomes" id="UP000813463"/>
    </source>
</evidence>
<comment type="catalytic activity">
    <reaction evidence="9">
        <text>a long chain fatty alcohol + a fatty acyl-CoA = a long-chain alcohol wax ester + CoA</text>
        <dbReference type="Rhea" id="RHEA:38443"/>
        <dbReference type="ChEBI" id="CHEBI:17135"/>
        <dbReference type="ChEBI" id="CHEBI:57287"/>
        <dbReference type="ChEBI" id="CHEBI:77636"/>
        <dbReference type="ChEBI" id="CHEBI:235323"/>
        <dbReference type="EC" id="2.3.1.75"/>
    </reaction>
</comment>
<dbReference type="PANTHER" id="PTHR31650">
    <property type="entry name" value="O-ACYLTRANSFERASE (WSD1-LIKE) FAMILY PROTEIN"/>
    <property type="match status" value="1"/>
</dbReference>
<evidence type="ECO:0000256" key="4">
    <source>
        <dbReference type="ARBA" id="ARBA00005189"/>
    </source>
</evidence>
<evidence type="ECO:0000259" key="12">
    <source>
        <dbReference type="Pfam" id="PF03007"/>
    </source>
</evidence>
<evidence type="ECO:0000313" key="15">
    <source>
        <dbReference type="RefSeq" id="XP_056699093.1"/>
    </source>
</evidence>
<evidence type="ECO:0000256" key="8">
    <source>
        <dbReference type="ARBA" id="ARBA00024360"/>
    </source>
</evidence>
<proteinExistence type="inferred from homology"/>
<dbReference type="PANTHER" id="PTHR31650:SF34">
    <property type="entry name" value="O-ACYLTRANSFERASE WSD1-LIKE ISOFORM X1"/>
    <property type="match status" value="1"/>
</dbReference>